<feature type="non-terminal residue" evidence="1">
    <location>
        <position position="76"/>
    </location>
</feature>
<evidence type="ECO:0000313" key="2">
    <source>
        <dbReference type="Proteomes" id="UP001142489"/>
    </source>
</evidence>
<comment type="caution">
    <text evidence="1">The sequence shown here is derived from an EMBL/GenBank/DDBJ whole genome shotgun (WGS) entry which is preliminary data.</text>
</comment>
<proteinExistence type="predicted"/>
<sequence length="76" mass="8656">VTAVIEGCYQQIPLEVRICPCGTNEVEDLAHYLITCPLDKDLRATLFSELGLDPNRSDAYLINFLLRDRLPYISEK</sequence>
<dbReference type="AlphaFoldDB" id="A0A9Q0X7C3"/>
<accession>A0A9Q0X7C3</accession>
<organism evidence="1 2">
    <name type="scientific">Phrynocephalus forsythii</name>
    <dbReference type="NCBI Taxonomy" id="171643"/>
    <lineage>
        <taxon>Eukaryota</taxon>
        <taxon>Metazoa</taxon>
        <taxon>Chordata</taxon>
        <taxon>Craniata</taxon>
        <taxon>Vertebrata</taxon>
        <taxon>Euteleostomi</taxon>
        <taxon>Lepidosauria</taxon>
        <taxon>Squamata</taxon>
        <taxon>Bifurcata</taxon>
        <taxon>Unidentata</taxon>
        <taxon>Episquamata</taxon>
        <taxon>Toxicofera</taxon>
        <taxon>Iguania</taxon>
        <taxon>Acrodonta</taxon>
        <taxon>Agamidae</taxon>
        <taxon>Agaminae</taxon>
        <taxon>Phrynocephalus</taxon>
    </lineage>
</organism>
<evidence type="ECO:0008006" key="3">
    <source>
        <dbReference type="Google" id="ProtNLM"/>
    </source>
</evidence>
<reference evidence="1" key="1">
    <citation type="journal article" date="2023" name="DNA Res.">
        <title>Chromosome-level genome assembly of Phrynocephalus forsythii using third-generation DNA sequencing and Hi-C analysis.</title>
        <authorList>
            <person name="Qi Y."/>
            <person name="Zhao W."/>
            <person name="Zhao Y."/>
            <person name="Niu C."/>
            <person name="Cao S."/>
            <person name="Zhang Y."/>
        </authorList>
    </citation>
    <scope>NUCLEOTIDE SEQUENCE</scope>
    <source>
        <tissue evidence="1">Muscle</tissue>
    </source>
</reference>
<keyword evidence="2" id="KW-1185">Reference proteome</keyword>
<evidence type="ECO:0000313" key="1">
    <source>
        <dbReference type="EMBL" id="KAJ7304203.1"/>
    </source>
</evidence>
<name>A0A9Q0X7C3_9SAUR</name>
<dbReference type="EMBL" id="JAPFRF010000023">
    <property type="protein sequence ID" value="KAJ7304203.1"/>
    <property type="molecule type" value="Genomic_DNA"/>
</dbReference>
<gene>
    <name evidence="1" type="ORF">JRQ81_011736</name>
</gene>
<protein>
    <recommendedName>
        <fullName evidence="3">Reverse transcriptase</fullName>
    </recommendedName>
</protein>
<dbReference type="Proteomes" id="UP001142489">
    <property type="component" value="Unassembled WGS sequence"/>
</dbReference>
<feature type="non-terminal residue" evidence="1">
    <location>
        <position position="1"/>
    </location>
</feature>